<sequence length="897" mass="99478">MNYKNKLMGLSLILLAAFSACTDDVENGGRDSGTGDHRITFAVGTESPDARTRADGSLPGAAESYETNSVEMQGKLDGKTVYLTAEVSDGFPGDGQPLTRGTQVTGVAQVDEFSVSAAILDANVFEPETLDVMYNVKVTKDGIMETFAVSAYTDITGTADFMYSVPTTMGSPENGTYYWYPEEKFYWPGVKSLNFYAWYPHTANAEGLTVSGADENGTPKLHYTAPNDVKKQMDVMTAVATNQAEQEAIPLTFNHALSAVKFVAGSDLPNCVVKSVKLYNLQYEGTYDIASSSWTEVKPDKKDFIVSWGYNAVEGSEGSPVTREDETFFLVPQTLDGVKVEVTFMNTDNTEFTVGASLSGTWEKGKTYIYKISYNFVYIGVSNEKFVAYVDKTDEMKDQIAFYVNFNSSDPNDTRMILYPENGGLTVTPKTITPGSNIPIKVSWDGKKGWLYASLAIAKSEDDVDAKMIWIIRPNTEGNEVQDGTNIFEEDGGFWVYSLPETTSQPFKDEYSDGDIVELQNVSESDWLAITPLSTYNKNVKYQAIYKNSSKGDIYLQTLSVPTENRFASLLACKEDFKQNIMYCVEQKALTADFGFKDCERNISREAEKWNIVVDATGARLKDEVTKLQARVVISSNIDDTQISDLGRDLTYGDPASIYIDKATMTGISVKPYVKKRWDNGVNDATNNGERTVNVQVKRADSDDWCDIDTKGTMSDRFYWGKNYCIGTDTYYAGETTKNDWNDCAAKILTAYWKVHKNHPLFGLYRWTIPRLDTKADVNTNPLYAVHSASKGLNGLNVNSLYGVVGLSPNMLYQGCTKVTSIVDPDNPQSAWNAIYNNDIGTFMVGGKGDWPNNWDASWSDGAHCAQWYPIVYAADYSESSDRPTDEHPITGKSVNE</sequence>
<evidence type="ECO:0000313" key="2">
    <source>
        <dbReference type="EMBL" id="RGJ89569.1"/>
    </source>
</evidence>
<dbReference type="Pfam" id="PF13149">
    <property type="entry name" value="Mfa_like_1"/>
    <property type="match status" value="1"/>
</dbReference>
<dbReference type="Proteomes" id="UP000260640">
    <property type="component" value="Unassembled WGS sequence"/>
</dbReference>
<dbReference type="Gene3D" id="2.60.40.2620">
    <property type="entry name" value="Fimbrillin-like"/>
    <property type="match status" value="1"/>
</dbReference>
<organism evidence="2 3">
    <name type="scientific">Phocaeicola vulgatus</name>
    <name type="common">Bacteroides vulgatus</name>
    <dbReference type="NCBI Taxonomy" id="821"/>
    <lineage>
        <taxon>Bacteria</taxon>
        <taxon>Pseudomonadati</taxon>
        <taxon>Bacteroidota</taxon>
        <taxon>Bacteroidia</taxon>
        <taxon>Bacteroidales</taxon>
        <taxon>Bacteroidaceae</taxon>
        <taxon>Phocaeicola</taxon>
    </lineage>
</organism>
<gene>
    <name evidence="2" type="ORF">DXD46_06495</name>
</gene>
<dbReference type="PROSITE" id="PS51257">
    <property type="entry name" value="PROKAR_LIPOPROTEIN"/>
    <property type="match status" value="1"/>
</dbReference>
<dbReference type="EMBL" id="QSPP01000013">
    <property type="protein sequence ID" value="RGJ89569.1"/>
    <property type="molecule type" value="Genomic_DNA"/>
</dbReference>
<name>A0A3E4JRK9_PHOVU</name>
<accession>A0A3E4JRK9</accession>
<evidence type="ECO:0000256" key="1">
    <source>
        <dbReference type="SAM" id="SignalP"/>
    </source>
</evidence>
<dbReference type="RefSeq" id="WP_117699725.1">
    <property type="nucleotide sequence ID" value="NZ_QSPP01000013.1"/>
</dbReference>
<dbReference type="InterPro" id="IPR025049">
    <property type="entry name" value="Mfa-like_1"/>
</dbReference>
<feature type="chain" id="PRO_5017564812" evidence="1">
    <location>
        <begin position="23"/>
        <end position="897"/>
    </location>
</feature>
<keyword evidence="1" id="KW-0732">Signal</keyword>
<dbReference type="Gene3D" id="2.60.40.2630">
    <property type="match status" value="1"/>
</dbReference>
<evidence type="ECO:0000313" key="3">
    <source>
        <dbReference type="Proteomes" id="UP000260640"/>
    </source>
</evidence>
<comment type="caution">
    <text evidence="2">The sequence shown here is derived from an EMBL/GenBank/DDBJ whole genome shotgun (WGS) entry which is preliminary data.</text>
</comment>
<feature type="signal peptide" evidence="1">
    <location>
        <begin position="1"/>
        <end position="22"/>
    </location>
</feature>
<dbReference type="CDD" id="cd13120">
    <property type="entry name" value="BF2867_like_N"/>
    <property type="match status" value="1"/>
</dbReference>
<reference evidence="2 3" key="1">
    <citation type="submission" date="2018-08" db="EMBL/GenBank/DDBJ databases">
        <title>A genome reference for cultivated species of the human gut microbiota.</title>
        <authorList>
            <person name="Zou Y."/>
            <person name="Xue W."/>
            <person name="Luo G."/>
        </authorList>
    </citation>
    <scope>NUCLEOTIDE SEQUENCE [LARGE SCALE GENOMIC DNA]</scope>
    <source>
        <strain evidence="2 3">TM05-16</strain>
    </source>
</reference>
<dbReference type="CDD" id="cd13121">
    <property type="entry name" value="BF2867_like_C"/>
    <property type="match status" value="1"/>
</dbReference>
<proteinExistence type="predicted"/>
<protein>
    <submittedName>
        <fullName evidence="2">Fimbrillin family protein</fullName>
    </submittedName>
</protein>
<dbReference type="AlphaFoldDB" id="A0A3E4JRK9"/>
<dbReference type="InterPro" id="IPR042278">
    <property type="entry name" value="Mfa-like_1_N"/>
</dbReference>